<keyword evidence="1" id="KW-1133">Transmembrane helix</keyword>
<protein>
    <recommendedName>
        <fullName evidence="2">DUF5683 domain-containing protein</fullName>
    </recommendedName>
</protein>
<evidence type="ECO:0000313" key="4">
    <source>
        <dbReference type="Proteomes" id="UP000182248"/>
    </source>
</evidence>
<dbReference type="Proteomes" id="UP000182248">
    <property type="component" value="Unassembled WGS sequence"/>
</dbReference>
<dbReference type="Pfam" id="PF18935">
    <property type="entry name" value="DUF5683"/>
    <property type="match status" value="1"/>
</dbReference>
<keyword evidence="4" id="KW-1185">Reference proteome</keyword>
<evidence type="ECO:0000313" key="3">
    <source>
        <dbReference type="EMBL" id="SFW12578.1"/>
    </source>
</evidence>
<reference evidence="3 4" key="1">
    <citation type="submission" date="2016-11" db="EMBL/GenBank/DDBJ databases">
        <authorList>
            <person name="Jaros S."/>
            <person name="Januszkiewicz K."/>
            <person name="Wedrychowicz H."/>
        </authorList>
    </citation>
    <scope>NUCLEOTIDE SEQUENCE [LARGE SCALE GENOMIC DNA]</scope>
    <source>
        <strain evidence="3 4">CGMCC 1.12145</strain>
    </source>
</reference>
<name>A0A1K1LNW7_9FLAO</name>
<dbReference type="RefSeq" id="WP_245776953.1">
    <property type="nucleotide sequence ID" value="NZ_FPJE01000001.1"/>
</dbReference>
<dbReference type="STRING" id="1150368.SAMN02927921_00131"/>
<organism evidence="3 4">
    <name type="scientific">Sinomicrobium oceani</name>
    <dbReference type="NCBI Taxonomy" id="1150368"/>
    <lineage>
        <taxon>Bacteria</taxon>
        <taxon>Pseudomonadati</taxon>
        <taxon>Bacteroidota</taxon>
        <taxon>Flavobacteriia</taxon>
        <taxon>Flavobacteriales</taxon>
        <taxon>Flavobacteriaceae</taxon>
        <taxon>Sinomicrobium</taxon>
    </lineage>
</organism>
<proteinExistence type="predicted"/>
<keyword evidence="1" id="KW-0472">Membrane</keyword>
<gene>
    <name evidence="3" type="ORF">SAMN02927921_00131</name>
</gene>
<sequence length="255" mass="28996">MPSTTCKVSSRNVSIGYPSSDTSARIAGRYGSFTRSFYCRTHFPADHPHQLLLLCLFVFFLTLFQPVTAQEETEKDSTRTEKPVVIRDTVLTERFTIDPLSPSKAAFYSAILPGLGQIYNKRYWKVPIVYGAIGTGLYFYISNKDQYHRYRNAYKRRLAGFTDDEFYNLDGIANADGSPDVSMDALRRAQDYYQRYKDLSLLITIGLYALNIIDANVDAHLKQHNISQDLTLRPLIVPNDFTTGTTFGLSLSFNF</sequence>
<keyword evidence="1" id="KW-0812">Transmembrane</keyword>
<accession>A0A1K1LNW7</accession>
<evidence type="ECO:0000256" key="1">
    <source>
        <dbReference type="SAM" id="Phobius"/>
    </source>
</evidence>
<dbReference type="InterPro" id="IPR043738">
    <property type="entry name" value="DUF5683"/>
</dbReference>
<evidence type="ECO:0000259" key="2">
    <source>
        <dbReference type="Pfam" id="PF18935"/>
    </source>
</evidence>
<feature type="domain" description="DUF5683" evidence="2">
    <location>
        <begin position="99"/>
        <end position="255"/>
    </location>
</feature>
<feature type="transmembrane region" description="Helical" evidence="1">
    <location>
        <begin position="51"/>
        <end position="69"/>
    </location>
</feature>
<feature type="transmembrane region" description="Helical" evidence="1">
    <location>
        <begin position="123"/>
        <end position="141"/>
    </location>
</feature>
<dbReference type="AlphaFoldDB" id="A0A1K1LNW7"/>
<dbReference type="EMBL" id="FPJE01000001">
    <property type="protein sequence ID" value="SFW12578.1"/>
    <property type="molecule type" value="Genomic_DNA"/>
</dbReference>